<sequence length="93" mass="10077">MGMPSALRKEKSPKFNLPNLEEITRVPYCLAGTDDADSPSARSGISQAMAGLLQYSSATSRGSEEGFHSGSDDVAIDNLAYQLYSQFSIRRKS</sequence>
<reference evidence="1" key="1">
    <citation type="submission" date="2021-06" db="EMBL/GenBank/DDBJ databases">
        <title>Parelaphostrongylus tenuis whole genome reference sequence.</title>
        <authorList>
            <person name="Garwood T.J."/>
            <person name="Larsen P.A."/>
            <person name="Fountain-Jones N.M."/>
            <person name="Garbe J.R."/>
            <person name="Macchietto M.G."/>
            <person name="Kania S.A."/>
            <person name="Gerhold R.W."/>
            <person name="Richards J.E."/>
            <person name="Wolf T.M."/>
        </authorList>
    </citation>
    <scope>NUCLEOTIDE SEQUENCE</scope>
    <source>
        <strain evidence="1">MNPRO001-30</strain>
        <tissue evidence="1">Meninges</tissue>
    </source>
</reference>
<accession>A0AAD5M245</accession>
<dbReference type="EMBL" id="JAHQIW010000743">
    <property type="protein sequence ID" value="KAJ1349775.1"/>
    <property type="molecule type" value="Genomic_DNA"/>
</dbReference>
<evidence type="ECO:0000313" key="2">
    <source>
        <dbReference type="Proteomes" id="UP001196413"/>
    </source>
</evidence>
<protein>
    <submittedName>
        <fullName evidence="1">Uncharacterized protein</fullName>
    </submittedName>
</protein>
<comment type="caution">
    <text evidence="1">The sequence shown here is derived from an EMBL/GenBank/DDBJ whole genome shotgun (WGS) entry which is preliminary data.</text>
</comment>
<organism evidence="1 2">
    <name type="scientific">Parelaphostrongylus tenuis</name>
    <name type="common">Meningeal worm</name>
    <dbReference type="NCBI Taxonomy" id="148309"/>
    <lineage>
        <taxon>Eukaryota</taxon>
        <taxon>Metazoa</taxon>
        <taxon>Ecdysozoa</taxon>
        <taxon>Nematoda</taxon>
        <taxon>Chromadorea</taxon>
        <taxon>Rhabditida</taxon>
        <taxon>Rhabditina</taxon>
        <taxon>Rhabditomorpha</taxon>
        <taxon>Strongyloidea</taxon>
        <taxon>Metastrongylidae</taxon>
        <taxon>Parelaphostrongylus</taxon>
    </lineage>
</organism>
<name>A0AAD5M245_PARTN</name>
<dbReference type="AlphaFoldDB" id="A0AAD5M245"/>
<proteinExistence type="predicted"/>
<gene>
    <name evidence="1" type="ORF">KIN20_005427</name>
</gene>
<dbReference type="Proteomes" id="UP001196413">
    <property type="component" value="Unassembled WGS sequence"/>
</dbReference>
<keyword evidence="2" id="KW-1185">Reference proteome</keyword>
<evidence type="ECO:0000313" key="1">
    <source>
        <dbReference type="EMBL" id="KAJ1349775.1"/>
    </source>
</evidence>